<comment type="subcellular location">
    <subcellularLocation>
        <location evidence="1">Nucleus</location>
    </subcellularLocation>
</comment>
<dbReference type="GO" id="GO:0000785">
    <property type="term" value="C:chromatin"/>
    <property type="evidence" value="ECO:0007669"/>
    <property type="project" value="TreeGrafter"/>
</dbReference>
<dbReference type="SMART" id="SM00355">
    <property type="entry name" value="ZnF_C2H2"/>
    <property type="match status" value="2"/>
</dbReference>
<keyword evidence="2" id="KW-0678">Repressor</keyword>
<gene>
    <name evidence="11" type="ORF">CPELLU_LOCUS2735</name>
</gene>
<evidence type="ECO:0000256" key="5">
    <source>
        <dbReference type="ARBA" id="ARBA00022771"/>
    </source>
</evidence>
<feature type="region of interest" description="Disordered" evidence="9">
    <location>
        <begin position="255"/>
        <end position="284"/>
    </location>
</feature>
<keyword evidence="3" id="KW-0479">Metal-binding</keyword>
<feature type="compositionally biased region" description="Low complexity" evidence="9">
    <location>
        <begin position="65"/>
        <end position="89"/>
    </location>
</feature>
<evidence type="ECO:0000313" key="12">
    <source>
        <dbReference type="Proteomes" id="UP000789759"/>
    </source>
</evidence>
<feature type="region of interest" description="Disordered" evidence="9">
    <location>
        <begin position="23"/>
        <end position="129"/>
    </location>
</feature>
<feature type="compositionally biased region" description="Basic residues" evidence="9">
    <location>
        <begin position="255"/>
        <end position="264"/>
    </location>
</feature>
<dbReference type="OrthoDB" id="6365676at2759"/>
<evidence type="ECO:0000256" key="7">
    <source>
        <dbReference type="ARBA" id="ARBA00023242"/>
    </source>
</evidence>
<comment type="caution">
    <text evidence="11">The sequence shown here is derived from an EMBL/GenBank/DDBJ whole genome shotgun (WGS) entry which is preliminary data.</text>
</comment>
<keyword evidence="7" id="KW-0539">Nucleus</keyword>
<evidence type="ECO:0000256" key="3">
    <source>
        <dbReference type="ARBA" id="ARBA00022723"/>
    </source>
</evidence>
<dbReference type="PROSITE" id="PS00028">
    <property type="entry name" value="ZINC_FINGER_C2H2_1"/>
    <property type="match status" value="2"/>
</dbReference>
<feature type="compositionally biased region" description="Basic and acidic residues" evidence="9">
    <location>
        <begin position="23"/>
        <end position="38"/>
    </location>
</feature>
<keyword evidence="6" id="KW-0862">Zinc</keyword>
<dbReference type="GO" id="GO:0005667">
    <property type="term" value="C:transcription regulator complex"/>
    <property type="evidence" value="ECO:0007669"/>
    <property type="project" value="TreeGrafter"/>
</dbReference>
<evidence type="ECO:0000313" key="11">
    <source>
        <dbReference type="EMBL" id="CAG8507143.1"/>
    </source>
</evidence>
<feature type="compositionally biased region" description="Basic residues" evidence="9">
    <location>
        <begin position="112"/>
        <end position="122"/>
    </location>
</feature>
<dbReference type="AlphaFoldDB" id="A0A9N9F3Y7"/>
<evidence type="ECO:0000256" key="1">
    <source>
        <dbReference type="ARBA" id="ARBA00004123"/>
    </source>
</evidence>
<dbReference type="GO" id="GO:0008270">
    <property type="term" value="F:zinc ion binding"/>
    <property type="evidence" value="ECO:0007669"/>
    <property type="project" value="UniProtKB-KW"/>
</dbReference>
<dbReference type="Gene3D" id="3.30.160.60">
    <property type="entry name" value="Classic Zinc Finger"/>
    <property type="match status" value="2"/>
</dbReference>
<dbReference type="EMBL" id="CAJVQA010001226">
    <property type="protein sequence ID" value="CAG8507143.1"/>
    <property type="molecule type" value="Genomic_DNA"/>
</dbReference>
<dbReference type="Proteomes" id="UP000789759">
    <property type="component" value="Unassembled WGS sequence"/>
</dbReference>
<dbReference type="PANTHER" id="PTHR14003">
    <property type="entry name" value="TRANSCRIPTIONAL REPRESSOR PROTEIN YY"/>
    <property type="match status" value="1"/>
</dbReference>
<sequence>MEHGNNDYYYSAERYAQREQLREPLREHFFEQESRQSQDYHPQQRSTFDDSMLSENPHPVSLFRSPSRSQNHNSSPNPQPQQQIQSLQDSQKKSSFKRQIITGPNTPPLTPPRHHRPYKRRSSSTLVVKKSDGAMVSLLNDDDDSTLSPTSMFSDDESVFSSVSSCGCSDDGLASHTNTQRPRTSSNPSLTNTTTVNKRKYICQHPDCGKSFTTSGHLARHNRIHTGEKNFPCLMPGCTSKFSRQDNMMQHYRTHLSSKSRRGSKSGIHTPPPQPQTSCPNIEPQSKRVRCMSTPTSTPITSSSTTVVYHSSMTNLPSVRPTLFQEPVHLPPIHSMMSPVISLPQPSSHHHMRSGRIDNINNSIGMTNYVSIMG</sequence>
<keyword evidence="5 8" id="KW-0863">Zinc-finger</keyword>
<dbReference type="GO" id="GO:0031519">
    <property type="term" value="C:PcG protein complex"/>
    <property type="evidence" value="ECO:0007669"/>
    <property type="project" value="TreeGrafter"/>
</dbReference>
<dbReference type="GO" id="GO:0000978">
    <property type="term" value="F:RNA polymerase II cis-regulatory region sequence-specific DNA binding"/>
    <property type="evidence" value="ECO:0007669"/>
    <property type="project" value="TreeGrafter"/>
</dbReference>
<feature type="compositionally biased region" description="Low complexity" evidence="9">
    <location>
        <begin position="184"/>
        <end position="193"/>
    </location>
</feature>
<organism evidence="11 12">
    <name type="scientific">Cetraspora pellucida</name>
    <dbReference type="NCBI Taxonomy" id="1433469"/>
    <lineage>
        <taxon>Eukaryota</taxon>
        <taxon>Fungi</taxon>
        <taxon>Fungi incertae sedis</taxon>
        <taxon>Mucoromycota</taxon>
        <taxon>Glomeromycotina</taxon>
        <taxon>Glomeromycetes</taxon>
        <taxon>Diversisporales</taxon>
        <taxon>Gigasporaceae</taxon>
        <taxon>Cetraspora</taxon>
    </lineage>
</organism>
<evidence type="ECO:0000256" key="6">
    <source>
        <dbReference type="ARBA" id="ARBA00022833"/>
    </source>
</evidence>
<evidence type="ECO:0000259" key="10">
    <source>
        <dbReference type="PROSITE" id="PS50157"/>
    </source>
</evidence>
<dbReference type="GO" id="GO:0000122">
    <property type="term" value="P:negative regulation of transcription by RNA polymerase II"/>
    <property type="evidence" value="ECO:0007669"/>
    <property type="project" value="UniProtKB-ARBA"/>
</dbReference>
<feature type="domain" description="C2H2-type" evidence="10">
    <location>
        <begin position="201"/>
        <end position="230"/>
    </location>
</feature>
<feature type="domain" description="C2H2-type" evidence="10">
    <location>
        <begin position="231"/>
        <end position="260"/>
    </location>
</feature>
<dbReference type="FunFam" id="3.30.160.60:FF:001382">
    <property type="entry name" value="Transcriptional repressor"/>
    <property type="match status" value="1"/>
</dbReference>
<dbReference type="Pfam" id="PF00096">
    <property type="entry name" value="zf-C2H2"/>
    <property type="match status" value="1"/>
</dbReference>
<dbReference type="PROSITE" id="PS50157">
    <property type="entry name" value="ZINC_FINGER_C2H2_2"/>
    <property type="match status" value="2"/>
</dbReference>
<dbReference type="SUPFAM" id="SSF57667">
    <property type="entry name" value="beta-beta-alpha zinc fingers"/>
    <property type="match status" value="1"/>
</dbReference>
<reference evidence="11" key="1">
    <citation type="submission" date="2021-06" db="EMBL/GenBank/DDBJ databases">
        <authorList>
            <person name="Kallberg Y."/>
            <person name="Tangrot J."/>
            <person name="Rosling A."/>
        </authorList>
    </citation>
    <scope>NUCLEOTIDE SEQUENCE</scope>
    <source>
        <strain evidence="11">FL966</strain>
    </source>
</reference>
<keyword evidence="12" id="KW-1185">Reference proteome</keyword>
<name>A0A9N9F3Y7_9GLOM</name>
<protein>
    <submittedName>
        <fullName evidence="11">3740_t:CDS:1</fullName>
    </submittedName>
</protein>
<evidence type="ECO:0000256" key="2">
    <source>
        <dbReference type="ARBA" id="ARBA00022491"/>
    </source>
</evidence>
<accession>A0A9N9F3Y7</accession>
<dbReference type="PANTHER" id="PTHR14003:SF19">
    <property type="entry name" value="YY2 TRANSCRIPTION FACTOR"/>
    <property type="match status" value="1"/>
</dbReference>
<keyword evidence="4" id="KW-0677">Repeat</keyword>
<evidence type="ECO:0000256" key="9">
    <source>
        <dbReference type="SAM" id="MobiDB-lite"/>
    </source>
</evidence>
<evidence type="ECO:0000256" key="8">
    <source>
        <dbReference type="PROSITE-ProRule" id="PRU00042"/>
    </source>
</evidence>
<dbReference type="InterPro" id="IPR013087">
    <property type="entry name" value="Znf_C2H2_type"/>
</dbReference>
<feature type="region of interest" description="Disordered" evidence="9">
    <location>
        <begin position="173"/>
        <end position="193"/>
    </location>
</feature>
<dbReference type="GO" id="GO:0060258">
    <property type="term" value="P:negative regulation of filamentous growth"/>
    <property type="evidence" value="ECO:0007669"/>
    <property type="project" value="UniProtKB-ARBA"/>
</dbReference>
<evidence type="ECO:0000256" key="4">
    <source>
        <dbReference type="ARBA" id="ARBA00022737"/>
    </source>
</evidence>
<proteinExistence type="predicted"/>
<dbReference type="InterPro" id="IPR036236">
    <property type="entry name" value="Znf_C2H2_sf"/>
</dbReference>
<dbReference type="GO" id="GO:0000981">
    <property type="term" value="F:DNA-binding transcription factor activity, RNA polymerase II-specific"/>
    <property type="evidence" value="ECO:0007669"/>
    <property type="project" value="TreeGrafter"/>
</dbReference>